<proteinExistence type="predicted"/>
<dbReference type="AlphaFoldDB" id="A0A0D8X6E9"/>
<keyword evidence="1" id="KW-0732">Signal</keyword>
<dbReference type="EMBL" id="KN717819">
    <property type="protein sequence ID" value="KJH40120.1"/>
    <property type="molecule type" value="Genomic_DNA"/>
</dbReference>
<organism evidence="2 3">
    <name type="scientific">Dictyocaulus viviparus</name>
    <name type="common">Bovine lungworm</name>
    <dbReference type="NCBI Taxonomy" id="29172"/>
    <lineage>
        <taxon>Eukaryota</taxon>
        <taxon>Metazoa</taxon>
        <taxon>Ecdysozoa</taxon>
        <taxon>Nematoda</taxon>
        <taxon>Chromadorea</taxon>
        <taxon>Rhabditida</taxon>
        <taxon>Rhabditina</taxon>
        <taxon>Rhabditomorpha</taxon>
        <taxon>Strongyloidea</taxon>
        <taxon>Metastrongylidae</taxon>
        <taxon>Dictyocaulus</taxon>
    </lineage>
</organism>
<reference evidence="3" key="2">
    <citation type="journal article" date="2016" name="Sci. Rep.">
        <title>Dictyocaulus viviparus genome, variome and transcriptome elucidate lungworm biology and support future intervention.</title>
        <authorList>
            <person name="McNulty S.N."/>
            <person name="Strube C."/>
            <person name="Rosa B.A."/>
            <person name="Martin J.C."/>
            <person name="Tyagi R."/>
            <person name="Choi Y.J."/>
            <person name="Wang Q."/>
            <person name="Hallsworth Pepin K."/>
            <person name="Zhang X."/>
            <person name="Ozersky P."/>
            <person name="Wilson R.K."/>
            <person name="Sternberg P.W."/>
            <person name="Gasser R.B."/>
            <person name="Mitreva M."/>
        </authorList>
    </citation>
    <scope>NUCLEOTIDE SEQUENCE [LARGE SCALE GENOMIC DNA]</scope>
    <source>
        <strain evidence="3">HannoverDv2000</strain>
    </source>
</reference>
<reference evidence="2 3" key="1">
    <citation type="submission" date="2013-11" db="EMBL/GenBank/DDBJ databases">
        <title>Draft genome of the bovine lungworm Dictyocaulus viviparus.</title>
        <authorList>
            <person name="Mitreva M."/>
        </authorList>
    </citation>
    <scope>NUCLEOTIDE SEQUENCE [LARGE SCALE GENOMIC DNA]</scope>
    <source>
        <strain evidence="2 3">HannoverDv2000</strain>
    </source>
</reference>
<evidence type="ECO:0000256" key="1">
    <source>
        <dbReference type="SAM" id="SignalP"/>
    </source>
</evidence>
<dbReference type="Proteomes" id="UP000053766">
    <property type="component" value="Unassembled WGS sequence"/>
</dbReference>
<name>A0A0D8X6E9_DICVI</name>
<feature type="signal peptide" evidence="1">
    <location>
        <begin position="1"/>
        <end position="18"/>
    </location>
</feature>
<keyword evidence="3" id="KW-1185">Reference proteome</keyword>
<protein>
    <submittedName>
        <fullName evidence="2">Uncharacterized protein</fullName>
    </submittedName>
</protein>
<accession>A0A0D8X6E9</accession>
<evidence type="ECO:0000313" key="3">
    <source>
        <dbReference type="Proteomes" id="UP000053766"/>
    </source>
</evidence>
<feature type="chain" id="PRO_5002335652" evidence="1">
    <location>
        <begin position="19"/>
        <end position="116"/>
    </location>
</feature>
<gene>
    <name evidence="2" type="ORF">DICVIV_13952</name>
</gene>
<sequence>MNFSGVVVALFFIVIAQGYVISPDSRIRSRRGIFEDETTKTLEIKIGGKSYSTEIPGDLEYDIYYESYTENDEDVELITARLNDEIELYKTVGGRTTVTDDKGNVKPDGGRFHVTS</sequence>
<evidence type="ECO:0000313" key="2">
    <source>
        <dbReference type="EMBL" id="KJH40120.1"/>
    </source>
</evidence>